<dbReference type="Proteomes" id="UP000294498">
    <property type="component" value="Unassembled WGS sequence"/>
</dbReference>
<gene>
    <name evidence="1" type="ORF">EDB95_2913</name>
</gene>
<evidence type="ECO:0000313" key="1">
    <source>
        <dbReference type="EMBL" id="TDX01869.1"/>
    </source>
</evidence>
<protein>
    <submittedName>
        <fullName evidence="1">Uncharacterized protein</fullName>
    </submittedName>
</protein>
<dbReference type="EMBL" id="SODV01000001">
    <property type="protein sequence ID" value="TDX01869.1"/>
    <property type="molecule type" value="Genomic_DNA"/>
</dbReference>
<reference evidence="1 2" key="1">
    <citation type="submission" date="2019-03" db="EMBL/GenBank/DDBJ databases">
        <title>Genomic Encyclopedia of Type Strains, Phase IV (KMG-IV): sequencing the most valuable type-strain genomes for metagenomic binning, comparative biology and taxonomic classification.</title>
        <authorList>
            <person name="Goeker M."/>
        </authorList>
    </citation>
    <scope>NUCLEOTIDE SEQUENCE [LARGE SCALE GENOMIC DNA]</scope>
    <source>
        <strain evidence="1 2">DSM 100059</strain>
    </source>
</reference>
<organism evidence="1 2">
    <name type="scientific">Dinghuibacter silviterrae</name>
    <dbReference type="NCBI Taxonomy" id="1539049"/>
    <lineage>
        <taxon>Bacteria</taxon>
        <taxon>Pseudomonadati</taxon>
        <taxon>Bacteroidota</taxon>
        <taxon>Chitinophagia</taxon>
        <taxon>Chitinophagales</taxon>
        <taxon>Chitinophagaceae</taxon>
        <taxon>Dinghuibacter</taxon>
    </lineage>
</organism>
<evidence type="ECO:0000313" key="2">
    <source>
        <dbReference type="Proteomes" id="UP000294498"/>
    </source>
</evidence>
<sequence>MALIQATQPLVPLTMNMDKVFLTVTIGNFQIGASAIWFDGGPLLTKGDISQFLLGKKVDLLGKKLWIVTTVLDSNPADGNIIVTIGFNGTTSAPIVVTAALNAGDIYALTTSYTFN</sequence>
<comment type="caution">
    <text evidence="1">The sequence shown here is derived from an EMBL/GenBank/DDBJ whole genome shotgun (WGS) entry which is preliminary data.</text>
</comment>
<proteinExistence type="predicted"/>
<dbReference type="AlphaFoldDB" id="A0A4R8DUM1"/>
<name>A0A4R8DUM1_9BACT</name>
<dbReference type="RefSeq" id="WP_133994507.1">
    <property type="nucleotide sequence ID" value="NZ_SODV01000001.1"/>
</dbReference>
<dbReference type="OrthoDB" id="674435at2"/>
<keyword evidence="2" id="KW-1185">Reference proteome</keyword>
<accession>A0A4R8DUM1</accession>